<dbReference type="Proteomes" id="UP001500221">
    <property type="component" value="Unassembled WGS sequence"/>
</dbReference>
<proteinExistence type="predicted"/>
<accession>A0ABP9PNI2</accession>
<sequence>MTPLPTGTSAVETTPAAAGSLVASVASSLGSADVDGSAGVDPAVADELDEELAEGLAGSEALEDGLPSSPHAASTGSARPVPAAPASARRRVTGGVVTTGSWGTASRK</sequence>
<keyword evidence="3" id="KW-1185">Reference proteome</keyword>
<comment type="caution">
    <text evidence="2">The sequence shown here is derived from an EMBL/GenBank/DDBJ whole genome shotgun (WGS) entry which is preliminary data.</text>
</comment>
<feature type="compositionally biased region" description="Low complexity" evidence="1">
    <location>
        <begin position="54"/>
        <end position="66"/>
    </location>
</feature>
<dbReference type="EMBL" id="BAABKG010000003">
    <property type="protein sequence ID" value="GAA5149583.1"/>
    <property type="molecule type" value="Genomic_DNA"/>
</dbReference>
<evidence type="ECO:0000256" key="1">
    <source>
        <dbReference type="SAM" id="MobiDB-lite"/>
    </source>
</evidence>
<feature type="compositionally biased region" description="Low complexity" evidence="1">
    <location>
        <begin position="77"/>
        <end position="108"/>
    </location>
</feature>
<gene>
    <name evidence="2" type="ORF">GCM10023340_25120</name>
</gene>
<feature type="region of interest" description="Disordered" evidence="1">
    <location>
        <begin position="50"/>
        <end position="108"/>
    </location>
</feature>
<evidence type="ECO:0000313" key="2">
    <source>
        <dbReference type="EMBL" id="GAA5149583.1"/>
    </source>
</evidence>
<organism evidence="2 3">
    <name type="scientific">Nocardioides marinquilinus</name>
    <dbReference type="NCBI Taxonomy" id="1210400"/>
    <lineage>
        <taxon>Bacteria</taxon>
        <taxon>Bacillati</taxon>
        <taxon>Actinomycetota</taxon>
        <taxon>Actinomycetes</taxon>
        <taxon>Propionibacteriales</taxon>
        <taxon>Nocardioidaceae</taxon>
        <taxon>Nocardioides</taxon>
    </lineage>
</organism>
<reference evidence="3" key="1">
    <citation type="journal article" date="2019" name="Int. J. Syst. Evol. Microbiol.">
        <title>The Global Catalogue of Microorganisms (GCM) 10K type strain sequencing project: providing services to taxonomists for standard genome sequencing and annotation.</title>
        <authorList>
            <consortium name="The Broad Institute Genomics Platform"/>
            <consortium name="The Broad Institute Genome Sequencing Center for Infectious Disease"/>
            <person name="Wu L."/>
            <person name="Ma J."/>
        </authorList>
    </citation>
    <scope>NUCLEOTIDE SEQUENCE [LARGE SCALE GENOMIC DNA]</scope>
    <source>
        <strain evidence="3">JCM 18459</strain>
    </source>
</reference>
<evidence type="ECO:0000313" key="3">
    <source>
        <dbReference type="Proteomes" id="UP001500221"/>
    </source>
</evidence>
<name>A0ABP9PNI2_9ACTN</name>
<protein>
    <submittedName>
        <fullName evidence="2">Uncharacterized protein</fullName>
    </submittedName>
</protein>